<feature type="compositionally biased region" description="Polar residues" evidence="1">
    <location>
        <begin position="203"/>
        <end position="219"/>
    </location>
</feature>
<protein>
    <submittedName>
        <fullName evidence="2">Uncharacterized protein</fullName>
    </submittedName>
</protein>
<feature type="compositionally biased region" description="Polar residues" evidence="1">
    <location>
        <begin position="152"/>
        <end position="173"/>
    </location>
</feature>
<accession>A0A6A6USV1</accession>
<sequence>MAPQNTVDYYSLDLNGCRAVEMDEAVDTYRVAHSDVALPSQPLAHSSFAPCPALMDLLRVPVGAKAPSLKDEQAEASRPPRASNSRFAPGTSILHLVQPPKAIPQPQREDLSETDLLGGTAPSPIAKSSPKVFSKLGGLATSRWAADPTPTPSDGLQSSRWASPASTSDNVESSEAHKPRSTRKLRKTDRGRLDRASSKAAPQDSQSSKPSATGSPVQSDQHKNDGLASNCDNTGRGNLSQPLLELSTSQDASHSEPVLEVPAASAPTVDSQISNQEIATEQKSFKRGHKKRERQRENRRKSRESSSSVTTDETPSECSLLSEDSSHTTLSLGHGSHELKRPAFRKRSKSVHAVVFSSSGAVARCHACGFPYTSHDLGVNEKLGCIIEFENPSPDCHFCQEGKAHSYED</sequence>
<evidence type="ECO:0000256" key="1">
    <source>
        <dbReference type="SAM" id="MobiDB-lite"/>
    </source>
</evidence>
<evidence type="ECO:0000313" key="2">
    <source>
        <dbReference type="EMBL" id="KAF2675202.1"/>
    </source>
</evidence>
<reference evidence="2" key="1">
    <citation type="journal article" date="2020" name="Stud. Mycol.">
        <title>101 Dothideomycetes genomes: a test case for predicting lifestyles and emergence of pathogens.</title>
        <authorList>
            <person name="Haridas S."/>
            <person name="Albert R."/>
            <person name="Binder M."/>
            <person name="Bloem J."/>
            <person name="Labutti K."/>
            <person name="Salamov A."/>
            <person name="Andreopoulos B."/>
            <person name="Baker S."/>
            <person name="Barry K."/>
            <person name="Bills G."/>
            <person name="Bluhm B."/>
            <person name="Cannon C."/>
            <person name="Castanera R."/>
            <person name="Culley D."/>
            <person name="Daum C."/>
            <person name="Ezra D."/>
            <person name="Gonzalez J."/>
            <person name="Henrissat B."/>
            <person name="Kuo A."/>
            <person name="Liang C."/>
            <person name="Lipzen A."/>
            <person name="Lutzoni F."/>
            <person name="Magnuson J."/>
            <person name="Mondo S."/>
            <person name="Nolan M."/>
            <person name="Ohm R."/>
            <person name="Pangilinan J."/>
            <person name="Park H.-J."/>
            <person name="Ramirez L."/>
            <person name="Alfaro M."/>
            <person name="Sun H."/>
            <person name="Tritt A."/>
            <person name="Yoshinaga Y."/>
            <person name="Zwiers L.-H."/>
            <person name="Turgeon B."/>
            <person name="Goodwin S."/>
            <person name="Spatafora J."/>
            <person name="Crous P."/>
            <person name="Grigoriev I."/>
        </authorList>
    </citation>
    <scope>NUCLEOTIDE SEQUENCE</scope>
    <source>
        <strain evidence="2">CBS 115976</strain>
    </source>
</reference>
<feature type="compositionally biased region" description="Polar residues" evidence="1">
    <location>
        <begin position="230"/>
        <end position="252"/>
    </location>
</feature>
<dbReference type="EMBL" id="MU004230">
    <property type="protein sequence ID" value="KAF2675202.1"/>
    <property type="molecule type" value="Genomic_DNA"/>
</dbReference>
<dbReference type="AlphaFoldDB" id="A0A6A6USV1"/>
<keyword evidence="3" id="KW-1185">Reference proteome</keyword>
<feature type="region of interest" description="Disordered" evidence="1">
    <location>
        <begin position="143"/>
        <end position="344"/>
    </location>
</feature>
<dbReference type="Proteomes" id="UP000799302">
    <property type="component" value="Unassembled WGS sequence"/>
</dbReference>
<feature type="compositionally biased region" description="Basic and acidic residues" evidence="1">
    <location>
        <begin position="188"/>
        <end position="197"/>
    </location>
</feature>
<feature type="compositionally biased region" description="Polar residues" evidence="1">
    <location>
        <begin position="309"/>
        <end position="331"/>
    </location>
</feature>
<name>A0A6A6USV1_9PEZI</name>
<evidence type="ECO:0000313" key="3">
    <source>
        <dbReference type="Proteomes" id="UP000799302"/>
    </source>
</evidence>
<feature type="region of interest" description="Disordered" evidence="1">
    <location>
        <begin position="68"/>
        <end position="131"/>
    </location>
</feature>
<proteinExistence type="predicted"/>
<dbReference type="PROSITE" id="PS50096">
    <property type="entry name" value="IQ"/>
    <property type="match status" value="1"/>
</dbReference>
<gene>
    <name evidence="2" type="ORF">BT63DRAFT_450186</name>
</gene>
<feature type="compositionally biased region" description="Polar residues" evidence="1">
    <location>
        <begin position="268"/>
        <end position="282"/>
    </location>
</feature>
<feature type="compositionally biased region" description="Basic residues" evidence="1">
    <location>
        <begin position="285"/>
        <end position="302"/>
    </location>
</feature>
<organism evidence="2 3">
    <name type="scientific">Microthyrium microscopicum</name>
    <dbReference type="NCBI Taxonomy" id="703497"/>
    <lineage>
        <taxon>Eukaryota</taxon>
        <taxon>Fungi</taxon>
        <taxon>Dikarya</taxon>
        <taxon>Ascomycota</taxon>
        <taxon>Pezizomycotina</taxon>
        <taxon>Dothideomycetes</taxon>
        <taxon>Dothideomycetes incertae sedis</taxon>
        <taxon>Microthyriales</taxon>
        <taxon>Microthyriaceae</taxon>
        <taxon>Microthyrium</taxon>
    </lineage>
</organism>